<organism evidence="6">
    <name type="scientific">Poteriospumella lacustris</name>
    <dbReference type="NCBI Taxonomy" id="1117027"/>
    <lineage>
        <taxon>Eukaryota</taxon>
        <taxon>Sar</taxon>
        <taxon>Stramenopiles</taxon>
        <taxon>Ochrophyta</taxon>
        <taxon>Chrysophyceae</taxon>
        <taxon>Chromulinales</taxon>
        <taxon>Dinobryaceae</taxon>
        <taxon>Poteriospumella</taxon>
    </lineage>
</organism>
<dbReference type="GO" id="GO:0005840">
    <property type="term" value="C:ribosome"/>
    <property type="evidence" value="ECO:0007669"/>
    <property type="project" value="UniProtKB-KW"/>
</dbReference>
<evidence type="ECO:0000313" key="6">
    <source>
        <dbReference type="EMBL" id="QOU10698.1"/>
    </source>
</evidence>
<evidence type="ECO:0000313" key="5">
    <source>
        <dbReference type="EMBL" id="QOU10689.1"/>
    </source>
</evidence>
<dbReference type="GO" id="GO:0003723">
    <property type="term" value="F:RNA binding"/>
    <property type="evidence" value="ECO:0007669"/>
    <property type="project" value="InterPro"/>
</dbReference>
<sequence>MKYLILSISGKQIVIKPNRWYDLDFIKEAKKGDLLAFKRILLYRNEEAMQVGKPIISKGFILGQVIQHIAGKKLLVLKTKPKKNYTRTFGQRKKYTRVQFATF</sequence>
<dbReference type="GO" id="GO:0006412">
    <property type="term" value="P:translation"/>
    <property type="evidence" value="ECO:0007669"/>
    <property type="project" value="InterPro"/>
</dbReference>
<dbReference type="EMBL" id="MN935478">
    <property type="protein sequence ID" value="QOU10689.1"/>
    <property type="molecule type" value="Genomic_DNA"/>
</dbReference>
<proteinExistence type="inferred from homology"/>
<dbReference type="NCBIfam" id="TIGR00061">
    <property type="entry name" value="L21"/>
    <property type="match status" value="1"/>
</dbReference>
<dbReference type="EMBL" id="MN935478">
    <property type="protein sequence ID" value="QOU10698.1"/>
    <property type="molecule type" value="Genomic_DNA"/>
</dbReference>
<reference evidence="6" key="1">
    <citation type="journal article" date="2020" name="Front. Plant Sci.">
        <title>Comparative Plastid Genomics of Non-Photosynthetic Chrysophytes: Genome Reduction and Compaction.</title>
        <authorList>
            <person name="Kim J.I."/>
            <person name="Jeong M."/>
            <person name="Archibald J.M."/>
            <person name="Shin W."/>
        </authorList>
    </citation>
    <scope>NUCLEOTIDE SEQUENCE</scope>
    <source>
        <strain evidence="6">Yongseonkyo072317C3</strain>
    </source>
</reference>
<protein>
    <recommendedName>
        <fullName evidence="4">Large ribosomal subunit protein bL21m</fullName>
    </recommendedName>
</protein>
<keyword evidence="2 6" id="KW-0689">Ribosomal protein</keyword>
<name>A0A7S6PV66_9STRA</name>
<keyword evidence="3" id="KW-0687">Ribonucleoprotein</keyword>
<dbReference type="Pfam" id="PF00829">
    <property type="entry name" value="Ribosomal_L21p"/>
    <property type="match status" value="1"/>
</dbReference>
<evidence type="ECO:0000256" key="3">
    <source>
        <dbReference type="ARBA" id="ARBA00023274"/>
    </source>
</evidence>
<evidence type="ECO:0000256" key="1">
    <source>
        <dbReference type="ARBA" id="ARBA00008563"/>
    </source>
</evidence>
<dbReference type="AlphaFoldDB" id="A0A7S6PV66"/>
<comment type="similarity">
    <text evidence="1">Belongs to the bacterial ribosomal protein bL21 family.</text>
</comment>
<dbReference type="InterPro" id="IPR001787">
    <property type="entry name" value="Ribosomal_bL21"/>
</dbReference>
<dbReference type="PANTHER" id="PTHR21349:SF0">
    <property type="entry name" value="LARGE RIBOSOMAL SUBUNIT PROTEIN BL21M"/>
    <property type="match status" value="1"/>
</dbReference>
<geneLocation type="plastid" evidence="6"/>
<dbReference type="GO" id="GO:1990904">
    <property type="term" value="C:ribonucleoprotein complex"/>
    <property type="evidence" value="ECO:0007669"/>
    <property type="project" value="UniProtKB-KW"/>
</dbReference>
<dbReference type="PANTHER" id="PTHR21349">
    <property type="entry name" value="50S RIBOSOMAL PROTEIN L21"/>
    <property type="match status" value="1"/>
</dbReference>
<accession>A0A7S6PV66</accession>
<dbReference type="SUPFAM" id="SSF141091">
    <property type="entry name" value="L21p-like"/>
    <property type="match status" value="1"/>
</dbReference>
<keyword evidence="6" id="KW-0934">Plastid</keyword>
<gene>
    <name evidence="6" type="primary">rpl21</name>
    <name evidence="5" type="ORF">PoterioPt_p054</name>
    <name evidence="6" type="ORF">PoterioPt_p063</name>
</gene>
<evidence type="ECO:0000256" key="2">
    <source>
        <dbReference type="ARBA" id="ARBA00022980"/>
    </source>
</evidence>
<evidence type="ECO:0000256" key="4">
    <source>
        <dbReference type="ARBA" id="ARBA00044129"/>
    </source>
</evidence>
<dbReference type="GO" id="GO:0005737">
    <property type="term" value="C:cytoplasm"/>
    <property type="evidence" value="ECO:0007669"/>
    <property type="project" value="UniProtKB-ARBA"/>
</dbReference>
<dbReference type="InterPro" id="IPR028909">
    <property type="entry name" value="bL21-like"/>
</dbReference>
<dbReference type="GO" id="GO:0003735">
    <property type="term" value="F:structural constituent of ribosome"/>
    <property type="evidence" value="ECO:0007669"/>
    <property type="project" value="InterPro"/>
</dbReference>
<dbReference type="InterPro" id="IPR036164">
    <property type="entry name" value="bL21-like_sf"/>
</dbReference>